<protein>
    <recommendedName>
        <fullName evidence="5">HTH lysR-type domain-containing protein</fullName>
    </recommendedName>
</protein>
<dbReference type="STRING" id="1423720.FC67_GL001828"/>
<keyword evidence="2" id="KW-0805">Transcription regulation</keyword>
<dbReference type="Gene3D" id="1.10.10.10">
    <property type="entry name" value="Winged helix-like DNA-binding domain superfamily/Winged helix DNA-binding domain"/>
    <property type="match status" value="1"/>
</dbReference>
<evidence type="ECO:0000256" key="3">
    <source>
        <dbReference type="ARBA" id="ARBA00023125"/>
    </source>
</evidence>
<gene>
    <name evidence="6" type="ORF">LA20249_02750</name>
</gene>
<evidence type="ECO:0000313" key="6">
    <source>
        <dbReference type="EMBL" id="AUI71182.1"/>
    </source>
</evidence>
<dbReference type="InterPro" id="IPR036390">
    <property type="entry name" value="WH_DNA-bd_sf"/>
</dbReference>
<dbReference type="KEGG" id="lali:LA20249_02750"/>
<dbReference type="PANTHER" id="PTHR30419">
    <property type="entry name" value="HTH-TYPE TRANSCRIPTIONAL REGULATOR YBHD"/>
    <property type="match status" value="1"/>
</dbReference>
<dbReference type="InterPro" id="IPR005119">
    <property type="entry name" value="LysR_subst-bd"/>
</dbReference>
<dbReference type="PROSITE" id="PS50931">
    <property type="entry name" value="HTH_LYSR"/>
    <property type="match status" value="1"/>
</dbReference>
<evidence type="ECO:0000256" key="4">
    <source>
        <dbReference type="ARBA" id="ARBA00023163"/>
    </source>
</evidence>
<dbReference type="SUPFAM" id="SSF46785">
    <property type="entry name" value="Winged helix' DNA-binding domain"/>
    <property type="match status" value="1"/>
</dbReference>
<dbReference type="OrthoDB" id="9803735at2"/>
<sequence length="298" mass="33849">METRLLKYFLAIAKAGTISKASRELHVTQPTLSRQLKTLEEELGTELFIRKQRQMILTRAGVQYQRDAHKIISMLDNAKKKAQQVENNVVGTITIGCIEANAAELIAKSIKLYHQKYPAVKFELYDLDSTDIQERLDQGLLDLGVVLKPSETAKYYVQNLNLTDQWGIVVSKNILPDEQTISQQELQKLPIFITRNSIMQSEMSSLLKIPLEKLQIVGTQNLVSNSLYLAENQTAYPLCASGAFVGNTSKLKFLPLQDTDSIKQQLIWSKQRKTSDVVDDFIDLLVDQDNQYLMKEKL</sequence>
<proteinExistence type="inferred from homology"/>
<name>A0A2K9HPC4_9LACO</name>
<keyword evidence="4" id="KW-0804">Transcription</keyword>
<evidence type="ECO:0000313" key="7">
    <source>
        <dbReference type="Proteomes" id="UP000234653"/>
    </source>
</evidence>
<keyword evidence="3" id="KW-0238">DNA-binding</keyword>
<dbReference type="SUPFAM" id="SSF53850">
    <property type="entry name" value="Periplasmic binding protein-like II"/>
    <property type="match status" value="1"/>
</dbReference>
<comment type="similarity">
    <text evidence="1">Belongs to the LysR transcriptional regulatory family.</text>
</comment>
<dbReference type="Proteomes" id="UP000234653">
    <property type="component" value="Chromosome"/>
</dbReference>
<dbReference type="Gene3D" id="3.40.190.10">
    <property type="entry name" value="Periplasmic binding protein-like II"/>
    <property type="match status" value="1"/>
</dbReference>
<dbReference type="InterPro" id="IPR050950">
    <property type="entry name" value="HTH-type_LysR_regulators"/>
</dbReference>
<dbReference type="EMBL" id="CP018867">
    <property type="protein sequence ID" value="AUI71182.1"/>
    <property type="molecule type" value="Genomic_DNA"/>
</dbReference>
<dbReference type="PRINTS" id="PR00039">
    <property type="entry name" value="HTHLYSR"/>
</dbReference>
<dbReference type="Pfam" id="PF00126">
    <property type="entry name" value="HTH_1"/>
    <property type="match status" value="1"/>
</dbReference>
<keyword evidence="7" id="KW-1185">Reference proteome</keyword>
<dbReference type="GO" id="GO:0003677">
    <property type="term" value="F:DNA binding"/>
    <property type="evidence" value="ECO:0007669"/>
    <property type="project" value="UniProtKB-KW"/>
</dbReference>
<evidence type="ECO:0000256" key="2">
    <source>
        <dbReference type="ARBA" id="ARBA00023015"/>
    </source>
</evidence>
<dbReference type="GO" id="GO:0003700">
    <property type="term" value="F:DNA-binding transcription factor activity"/>
    <property type="evidence" value="ECO:0007669"/>
    <property type="project" value="InterPro"/>
</dbReference>
<dbReference type="RefSeq" id="WP_057739581.1">
    <property type="nucleotide sequence ID" value="NZ_AZDQ01000043.1"/>
</dbReference>
<dbReference type="InterPro" id="IPR036388">
    <property type="entry name" value="WH-like_DNA-bd_sf"/>
</dbReference>
<dbReference type="InterPro" id="IPR000847">
    <property type="entry name" value="LysR_HTH_N"/>
</dbReference>
<reference evidence="6 7" key="1">
    <citation type="submission" date="2016-12" db="EMBL/GenBank/DDBJ databases">
        <title>The whole genome sequencing and assembly of Lactobacillus alimentarius DSM 20249T strain.</title>
        <authorList>
            <person name="Lee Y.-J."/>
            <person name="Yi H."/>
            <person name="Bahn Y.-S."/>
            <person name="Kim J.F."/>
            <person name="Lee D.-W."/>
        </authorList>
    </citation>
    <scope>NUCLEOTIDE SEQUENCE [LARGE SCALE GENOMIC DNA]</scope>
    <source>
        <strain evidence="6 7">DSM 20249</strain>
    </source>
</reference>
<dbReference type="PANTHER" id="PTHR30419:SF8">
    <property type="entry name" value="NITROGEN ASSIMILATION TRANSCRIPTIONAL ACTIVATOR-RELATED"/>
    <property type="match status" value="1"/>
</dbReference>
<dbReference type="GO" id="GO:0005829">
    <property type="term" value="C:cytosol"/>
    <property type="evidence" value="ECO:0007669"/>
    <property type="project" value="TreeGrafter"/>
</dbReference>
<evidence type="ECO:0000259" key="5">
    <source>
        <dbReference type="PROSITE" id="PS50931"/>
    </source>
</evidence>
<dbReference type="CDD" id="cd05466">
    <property type="entry name" value="PBP2_LTTR_substrate"/>
    <property type="match status" value="1"/>
</dbReference>
<accession>A0A2K9HPC4</accession>
<feature type="domain" description="HTH lysR-type" evidence="5">
    <location>
        <begin position="1"/>
        <end position="58"/>
    </location>
</feature>
<evidence type="ECO:0000256" key="1">
    <source>
        <dbReference type="ARBA" id="ARBA00009437"/>
    </source>
</evidence>
<dbReference type="AlphaFoldDB" id="A0A2K9HPC4"/>
<dbReference type="Pfam" id="PF03466">
    <property type="entry name" value="LysR_substrate"/>
    <property type="match status" value="1"/>
</dbReference>
<organism evidence="6 7">
    <name type="scientific">Companilactobacillus alimentarius DSM 20249</name>
    <dbReference type="NCBI Taxonomy" id="1423720"/>
    <lineage>
        <taxon>Bacteria</taxon>
        <taxon>Bacillati</taxon>
        <taxon>Bacillota</taxon>
        <taxon>Bacilli</taxon>
        <taxon>Lactobacillales</taxon>
        <taxon>Lactobacillaceae</taxon>
        <taxon>Companilactobacillus</taxon>
    </lineage>
</organism>
<dbReference type="FunFam" id="1.10.10.10:FF:000001">
    <property type="entry name" value="LysR family transcriptional regulator"/>
    <property type="match status" value="1"/>
</dbReference>